<organism evidence="1 2">
    <name type="scientific">Arctium lappa</name>
    <name type="common">Greater burdock</name>
    <name type="synonym">Lappa major</name>
    <dbReference type="NCBI Taxonomy" id="4217"/>
    <lineage>
        <taxon>Eukaryota</taxon>
        <taxon>Viridiplantae</taxon>
        <taxon>Streptophyta</taxon>
        <taxon>Embryophyta</taxon>
        <taxon>Tracheophyta</taxon>
        <taxon>Spermatophyta</taxon>
        <taxon>Magnoliopsida</taxon>
        <taxon>eudicotyledons</taxon>
        <taxon>Gunneridae</taxon>
        <taxon>Pentapetalae</taxon>
        <taxon>asterids</taxon>
        <taxon>campanulids</taxon>
        <taxon>Asterales</taxon>
        <taxon>Asteraceae</taxon>
        <taxon>Carduoideae</taxon>
        <taxon>Cardueae</taxon>
        <taxon>Arctiinae</taxon>
        <taxon>Arctium</taxon>
    </lineage>
</organism>
<gene>
    <name evidence="1" type="ORF">L6452_30817</name>
</gene>
<reference evidence="2" key="1">
    <citation type="journal article" date="2022" name="Mol. Ecol. Resour.">
        <title>The genomes of chicory, endive, great burdock and yacon provide insights into Asteraceae palaeo-polyploidization history and plant inulin production.</title>
        <authorList>
            <person name="Fan W."/>
            <person name="Wang S."/>
            <person name="Wang H."/>
            <person name="Wang A."/>
            <person name="Jiang F."/>
            <person name="Liu H."/>
            <person name="Zhao H."/>
            <person name="Xu D."/>
            <person name="Zhang Y."/>
        </authorList>
    </citation>
    <scope>NUCLEOTIDE SEQUENCE [LARGE SCALE GENOMIC DNA]</scope>
    <source>
        <strain evidence="2">cv. Niubang</strain>
    </source>
</reference>
<evidence type="ECO:0000313" key="1">
    <source>
        <dbReference type="EMBL" id="KAI3697720.1"/>
    </source>
</evidence>
<dbReference type="Proteomes" id="UP001055879">
    <property type="component" value="Linkage Group LG10"/>
</dbReference>
<accession>A0ACB8ZNM3</accession>
<evidence type="ECO:0000313" key="2">
    <source>
        <dbReference type="Proteomes" id="UP001055879"/>
    </source>
</evidence>
<reference evidence="1 2" key="2">
    <citation type="journal article" date="2022" name="Mol. Ecol. Resour.">
        <title>The genomes of chicory, endive, great burdock and yacon provide insights into Asteraceae paleo-polyploidization history and plant inulin production.</title>
        <authorList>
            <person name="Fan W."/>
            <person name="Wang S."/>
            <person name="Wang H."/>
            <person name="Wang A."/>
            <person name="Jiang F."/>
            <person name="Liu H."/>
            <person name="Zhao H."/>
            <person name="Xu D."/>
            <person name="Zhang Y."/>
        </authorList>
    </citation>
    <scope>NUCLEOTIDE SEQUENCE [LARGE SCALE GENOMIC DNA]</scope>
    <source>
        <strain evidence="2">cv. Niubang</strain>
    </source>
</reference>
<keyword evidence="2" id="KW-1185">Reference proteome</keyword>
<protein>
    <submittedName>
        <fullName evidence="1">Uncharacterized protein</fullName>
    </submittedName>
</protein>
<comment type="caution">
    <text evidence="1">The sequence shown here is derived from an EMBL/GenBank/DDBJ whole genome shotgun (WGS) entry which is preliminary data.</text>
</comment>
<dbReference type="EMBL" id="CM042056">
    <property type="protein sequence ID" value="KAI3697720.1"/>
    <property type="molecule type" value="Genomic_DNA"/>
</dbReference>
<sequence>MIIKQEDNSSEGVKEGNKKVHFLKLFSFADQYDMMLMTIGTLGAIGFGMAQPLMTVIFGQLINSLATTNNSNVADKVSKVCIMYLYLAIGIGIASFLCEVMERMSSDTIIIREAIGEKDTGCMSFIISEMAVRVQASYAQAGNVIEQTVGAIRTVASFNGEKQAIKNYDDKLEIAYSATARQGLASGLGTAVSLLVSNCSYALAIWYGSKLILEKGYNGGEVISIIMAMMFGALHYSNHEELITVPDGAYAQLVQMQSGKFHQAEDAVDVELADIQQTSCHGSSVKRSPANHRSLGDIICFMNMQETGIVSENKEDTTGPERVKSIPIKRIVYLNKPELLVLFLGYVAAVARGVLYPIHGLIMSSAIKIFYEPPNKLRKGSNFWAPLFVGVGVCCFLFVPMQNYFFGVAGGKLIQRIRSLSFRKIVHQEMSWFDKPEHSSGAVGARLATDASTMRNIVGDALALVVQNVAMIVAGLVIAFTANWILALVILVLMPLLSLQGYIQLKFYKSISAGAKAMYEEASQVASDAVGNIRTISSFGAEEKVINLYQKKCEQPIKQAVKSGIVNGVGFGLSSFVLYSSTSFFFYIGSILQQHGRITFREIFRVFFCLSTLSSGLSQSATLLSDLNKARESIVSIFEILDCKPEIDSSIESGTTLDQVKGDVELQHVSFRYPTRPDIQVFRDLSLSIPSGKGKHDELMNISGGVYATLAALQTTSI</sequence>
<name>A0ACB8ZNM3_ARCLA</name>
<proteinExistence type="predicted"/>